<proteinExistence type="predicted"/>
<evidence type="ECO:0000259" key="2">
    <source>
        <dbReference type="SMART" id="SM00737"/>
    </source>
</evidence>
<feature type="signal peptide" evidence="1">
    <location>
        <begin position="1"/>
        <end position="23"/>
    </location>
</feature>
<dbReference type="SUPFAM" id="SSF81296">
    <property type="entry name" value="E set domains"/>
    <property type="match status" value="1"/>
</dbReference>
<evidence type="ECO:0000256" key="1">
    <source>
        <dbReference type="SAM" id="SignalP"/>
    </source>
</evidence>
<dbReference type="EMBL" id="LR899011">
    <property type="protein sequence ID" value="CAD7084327.1"/>
    <property type="molecule type" value="Genomic_DNA"/>
</dbReference>
<name>A0A7R8UNY6_HERIL</name>
<organism evidence="3 4">
    <name type="scientific">Hermetia illucens</name>
    <name type="common">Black soldier fly</name>
    <dbReference type="NCBI Taxonomy" id="343691"/>
    <lineage>
        <taxon>Eukaryota</taxon>
        <taxon>Metazoa</taxon>
        <taxon>Ecdysozoa</taxon>
        <taxon>Arthropoda</taxon>
        <taxon>Hexapoda</taxon>
        <taxon>Insecta</taxon>
        <taxon>Pterygota</taxon>
        <taxon>Neoptera</taxon>
        <taxon>Endopterygota</taxon>
        <taxon>Diptera</taxon>
        <taxon>Brachycera</taxon>
        <taxon>Stratiomyomorpha</taxon>
        <taxon>Stratiomyidae</taxon>
        <taxon>Hermetiinae</taxon>
        <taxon>Hermetia</taxon>
    </lineage>
</organism>
<evidence type="ECO:0000313" key="4">
    <source>
        <dbReference type="Proteomes" id="UP000594454"/>
    </source>
</evidence>
<keyword evidence="1" id="KW-0732">Signal</keyword>
<dbReference type="Pfam" id="PF02221">
    <property type="entry name" value="E1_DerP2_DerF2"/>
    <property type="match status" value="1"/>
</dbReference>
<dbReference type="OrthoDB" id="6489092at2759"/>
<gene>
    <name evidence="3" type="ORF">HERILL_LOCUS7225</name>
</gene>
<dbReference type="FunCoup" id="A0A7R8UNY6">
    <property type="interactions" value="1"/>
</dbReference>
<keyword evidence="4" id="KW-1185">Reference proteome</keyword>
<dbReference type="AlphaFoldDB" id="A0A7R8UNY6"/>
<dbReference type="SMART" id="SM00737">
    <property type="entry name" value="ML"/>
    <property type="match status" value="1"/>
</dbReference>
<accession>A0A7R8UNY6</accession>
<evidence type="ECO:0000313" key="3">
    <source>
        <dbReference type="EMBL" id="CAD7084327.1"/>
    </source>
</evidence>
<dbReference type="InParanoid" id="A0A7R8UNY6"/>
<feature type="chain" id="PRO_5030733527" description="MD-2-related lipid-recognition domain-containing protein" evidence="1">
    <location>
        <begin position="24"/>
        <end position="170"/>
    </location>
</feature>
<dbReference type="Gene3D" id="2.60.40.770">
    <property type="match status" value="1"/>
</dbReference>
<dbReference type="Proteomes" id="UP000594454">
    <property type="component" value="Chromosome 3"/>
</dbReference>
<dbReference type="InterPro" id="IPR003172">
    <property type="entry name" value="ML_dom"/>
</dbReference>
<dbReference type="InterPro" id="IPR014756">
    <property type="entry name" value="Ig_E-set"/>
</dbReference>
<feature type="domain" description="MD-2-related lipid-recognition" evidence="2">
    <location>
        <begin position="46"/>
        <end position="165"/>
    </location>
</feature>
<protein>
    <recommendedName>
        <fullName evidence="2">MD-2-related lipid-recognition domain-containing protein</fullName>
    </recommendedName>
</protein>
<reference evidence="3 4" key="1">
    <citation type="submission" date="2020-11" db="EMBL/GenBank/DDBJ databases">
        <authorList>
            <person name="Wallbank WR R."/>
            <person name="Pardo Diaz C."/>
            <person name="Kozak K."/>
            <person name="Martin S."/>
            <person name="Jiggins C."/>
            <person name="Moest M."/>
            <person name="Warren A I."/>
            <person name="Generalovic N T."/>
            <person name="Byers J.R.P. K."/>
            <person name="Montejo-Kovacevich G."/>
            <person name="Yen C E."/>
        </authorList>
    </citation>
    <scope>NUCLEOTIDE SEQUENCE [LARGE SCALE GENOMIC DNA]</scope>
</reference>
<sequence length="170" mass="18899">MLRIVVLKITFYFLCYVLTLCCAAPPDVAKEPSEINANLDARMVLFQDCGSIYDILELSITGCVQTPCKLQLGALVAVNAEFNDYGEDVHVLKHDAYWVLNAVNTKASVTPQACDGKSCPFRGDEGLAFTANLYINMTLPALRGTLFWEVYNESEERVMCYKVPISLMVP</sequence>